<organism evidence="4 5">
    <name type="scientific">Maribacter dokdonensis</name>
    <dbReference type="NCBI Taxonomy" id="320912"/>
    <lineage>
        <taxon>Bacteria</taxon>
        <taxon>Pseudomonadati</taxon>
        <taxon>Bacteroidota</taxon>
        <taxon>Flavobacteriia</taxon>
        <taxon>Flavobacteriales</taxon>
        <taxon>Flavobacteriaceae</taxon>
        <taxon>Maribacter</taxon>
    </lineage>
</organism>
<evidence type="ECO:0000313" key="4">
    <source>
        <dbReference type="EMBL" id="SEB68819.1"/>
    </source>
</evidence>
<dbReference type="EMBL" id="FNTB01000001">
    <property type="protein sequence ID" value="SEB68819.1"/>
    <property type="molecule type" value="Genomic_DNA"/>
</dbReference>
<dbReference type="AlphaFoldDB" id="A0A1H4LDG9"/>
<keyword evidence="1 2" id="KW-0732">Signal</keyword>
<dbReference type="RefSeq" id="WP_074671011.1">
    <property type="nucleotide sequence ID" value="NZ_FNTB01000001.1"/>
</dbReference>
<dbReference type="OrthoDB" id="1438113at2"/>
<dbReference type="InterPro" id="IPR027385">
    <property type="entry name" value="Beta-barrel_OMP"/>
</dbReference>
<dbReference type="Pfam" id="PF13505">
    <property type="entry name" value="OMP_b-brl"/>
    <property type="match status" value="1"/>
</dbReference>
<gene>
    <name evidence="4" type="ORF">SAMN05192540_1275</name>
</gene>
<protein>
    <submittedName>
        <fullName evidence="4">Opacity protein</fullName>
    </submittedName>
</protein>
<feature type="signal peptide" evidence="2">
    <location>
        <begin position="1"/>
        <end position="19"/>
    </location>
</feature>
<evidence type="ECO:0000259" key="3">
    <source>
        <dbReference type="Pfam" id="PF13505"/>
    </source>
</evidence>
<dbReference type="InterPro" id="IPR011250">
    <property type="entry name" value="OMP/PagP_B-barrel"/>
</dbReference>
<dbReference type="Gene3D" id="2.40.160.20">
    <property type="match status" value="1"/>
</dbReference>
<name>A0A1H4LDG9_9FLAO</name>
<feature type="chain" id="PRO_5010360803" evidence="2">
    <location>
        <begin position="20"/>
        <end position="206"/>
    </location>
</feature>
<reference evidence="4 5" key="1">
    <citation type="submission" date="2016-10" db="EMBL/GenBank/DDBJ databases">
        <authorList>
            <person name="de Groot N.N."/>
        </authorList>
    </citation>
    <scope>NUCLEOTIDE SEQUENCE [LARGE SCALE GENOMIC DNA]</scope>
    <source>
        <strain evidence="4 5">MAR_2009_71</strain>
    </source>
</reference>
<feature type="domain" description="Outer membrane protein beta-barrel" evidence="3">
    <location>
        <begin position="9"/>
        <end position="206"/>
    </location>
</feature>
<evidence type="ECO:0000313" key="5">
    <source>
        <dbReference type="Proteomes" id="UP000183038"/>
    </source>
</evidence>
<dbReference type="Proteomes" id="UP000183038">
    <property type="component" value="Unassembled WGS sequence"/>
</dbReference>
<accession>A0A1H4LDG9</accession>
<sequence>MKRLLLTSFLAFTCIVLHAQDQKWSVEANYPLNVSDDLGFSELNGVVDLGIKYRFVELGAVNIGVGLSTAYLKNQDEWTYYDQENVNVNNDYKVKKLLIQPKVFAELAIPGFAKLKPQIALGYSIVKDDYYYKSGNNSEVDNNSTDGGLNLNLGLSYDISNRFFIQIQYDYLNVNVNGDTVINGETFSYDYDENGSLIKAGVGFRF</sequence>
<evidence type="ECO:0000256" key="2">
    <source>
        <dbReference type="SAM" id="SignalP"/>
    </source>
</evidence>
<evidence type="ECO:0000256" key="1">
    <source>
        <dbReference type="ARBA" id="ARBA00022729"/>
    </source>
</evidence>
<proteinExistence type="predicted"/>
<dbReference type="SUPFAM" id="SSF56925">
    <property type="entry name" value="OMPA-like"/>
    <property type="match status" value="1"/>
</dbReference>